<dbReference type="PANTHER" id="PTHR30143:SF0">
    <property type="entry name" value="2-KETO-4-PENTENOATE HYDRATASE"/>
    <property type="match status" value="1"/>
</dbReference>
<organism evidence="1 2">
    <name type="scientific">Cytobacillus citreus</name>
    <dbReference type="NCBI Taxonomy" id="2833586"/>
    <lineage>
        <taxon>Bacteria</taxon>
        <taxon>Bacillati</taxon>
        <taxon>Bacillota</taxon>
        <taxon>Bacilli</taxon>
        <taxon>Bacillales</taxon>
        <taxon>Bacillaceae</taxon>
        <taxon>Cytobacillus</taxon>
    </lineage>
</organism>
<dbReference type="SUPFAM" id="SSF56529">
    <property type="entry name" value="FAH"/>
    <property type="match status" value="1"/>
</dbReference>
<dbReference type="Proteomes" id="UP000681027">
    <property type="component" value="Unassembled WGS sequence"/>
</dbReference>
<dbReference type="RefSeq" id="WP_213100940.1">
    <property type="nucleotide sequence ID" value="NZ_JAGYPM010000001.1"/>
</dbReference>
<proteinExistence type="predicted"/>
<evidence type="ECO:0000313" key="2">
    <source>
        <dbReference type="Proteomes" id="UP000681027"/>
    </source>
</evidence>
<evidence type="ECO:0000313" key="1">
    <source>
        <dbReference type="EMBL" id="MBS4189512.1"/>
    </source>
</evidence>
<dbReference type="Gene3D" id="3.90.850.10">
    <property type="entry name" value="Fumarylacetoacetase-like, C-terminal domain"/>
    <property type="match status" value="1"/>
</dbReference>
<dbReference type="PANTHER" id="PTHR30143">
    <property type="entry name" value="ACID HYDRATASE"/>
    <property type="match status" value="1"/>
</dbReference>
<dbReference type="InterPro" id="IPR050772">
    <property type="entry name" value="Hydratase-Decarb/MhpD_sf"/>
</dbReference>
<protein>
    <submittedName>
        <fullName evidence="1">Uncharacterized protein</fullName>
    </submittedName>
</protein>
<sequence length="83" mass="9298">MNIPVKGKISIDELIHPKVEAEISFILSEELEGPDITGEQVMEKTEWILPALEIIDSRYQNFKFKIPDVIADSTSASRVVLGN</sequence>
<dbReference type="EMBL" id="JAGYPM010000001">
    <property type="protein sequence ID" value="MBS4189512.1"/>
    <property type="molecule type" value="Genomic_DNA"/>
</dbReference>
<keyword evidence="2" id="KW-1185">Reference proteome</keyword>
<accession>A0ABS5NNX5</accession>
<gene>
    <name evidence="1" type="ORF">KHA94_04700</name>
</gene>
<dbReference type="InterPro" id="IPR036663">
    <property type="entry name" value="Fumarylacetoacetase_C_sf"/>
</dbReference>
<comment type="caution">
    <text evidence="1">The sequence shown here is derived from an EMBL/GenBank/DDBJ whole genome shotgun (WGS) entry which is preliminary data.</text>
</comment>
<reference evidence="1 2" key="1">
    <citation type="submission" date="2021-05" db="EMBL/GenBank/DDBJ databases">
        <title>Novel Bacillus species.</title>
        <authorList>
            <person name="Liu G."/>
        </authorList>
    </citation>
    <scope>NUCLEOTIDE SEQUENCE [LARGE SCALE GENOMIC DNA]</scope>
    <source>
        <strain evidence="1 2">FJAT-49705</strain>
    </source>
</reference>
<name>A0ABS5NNX5_9BACI</name>